<dbReference type="EMBL" id="JAHHUM010002970">
    <property type="protein sequence ID" value="KAK5599042.1"/>
    <property type="molecule type" value="Genomic_DNA"/>
</dbReference>
<evidence type="ECO:0000313" key="2">
    <source>
        <dbReference type="Proteomes" id="UP001311232"/>
    </source>
</evidence>
<dbReference type="AlphaFoldDB" id="A0AAV9QSF1"/>
<keyword evidence="2" id="KW-1185">Reference proteome</keyword>
<evidence type="ECO:0000313" key="1">
    <source>
        <dbReference type="EMBL" id="KAK5599042.1"/>
    </source>
</evidence>
<organism evidence="1 2">
    <name type="scientific">Crenichthys baileyi</name>
    <name type="common">White River springfish</name>
    <dbReference type="NCBI Taxonomy" id="28760"/>
    <lineage>
        <taxon>Eukaryota</taxon>
        <taxon>Metazoa</taxon>
        <taxon>Chordata</taxon>
        <taxon>Craniata</taxon>
        <taxon>Vertebrata</taxon>
        <taxon>Euteleostomi</taxon>
        <taxon>Actinopterygii</taxon>
        <taxon>Neopterygii</taxon>
        <taxon>Teleostei</taxon>
        <taxon>Neoteleostei</taxon>
        <taxon>Acanthomorphata</taxon>
        <taxon>Ovalentaria</taxon>
        <taxon>Atherinomorphae</taxon>
        <taxon>Cyprinodontiformes</taxon>
        <taxon>Goodeidae</taxon>
        <taxon>Crenichthys</taxon>
    </lineage>
</organism>
<comment type="caution">
    <text evidence="1">The sequence shown here is derived from an EMBL/GenBank/DDBJ whole genome shotgun (WGS) entry which is preliminary data.</text>
</comment>
<name>A0AAV9QSF1_9TELE</name>
<proteinExistence type="predicted"/>
<dbReference type="Proteomes" id="UP001311232">
    <property type="component" value="Unassembled WGS sequence"/>
</dbReference>
<accession>A0AAV9QSF1</accession>
<gene>
    <name evidence="1" type="ORF">CRENBAI_026656</name>
</gene>
<reference evidence="1 2" key="1">
    <citation type="submission" date="2021-06" db="EMBL/GenBank/DDBJ databases">
        <authorList>
            <person name="Palmer J.M."/>
        </authorList>
    </citation>
    <scope>NUCLEOTIDE SEQUENCE [LARGE SCALE GENOMIC DNA]</scope>
    <source>
        <strain evidence="1 2">MEX-2019</strain>
        <tissue evidence="1">Muscle</tissue>
    </source>
</reference>
<protein>
    <submittedName>
        <fullName evidence="1">Uncharacterized protein</fullName>
    </submittedName>
</protein>
<sequence length="160" mass="17513">MVPAHYLQTHPLKKNRRTQLGNIHLPVHTPSFAFSPRKKGQFFSNWRSQVPAGSLPANHRRCGEGLYPPTSLSSLSLNNSGIDPLTQFLVLVHPSFNKSTCCSALLLPGSHLLCILCGTPAQEEDPLALQTEGMCLPGSSTEEIRTLIAERGKQEDGGWE</sequence>